<organism evidence="1 2">
    <name type="scientific">Steinernema carpocapsae</name>
    <name type="common">Entomopathogenic nematode</name>
    <dbReference type="NCBI Taxonomy" id="34508"/>
    <lineage>
        <taxon>Eukaryota</taxon>
        <taxon>Metazoa</taxon>
        <taxon>Ecdysozoa</taxon>
        <taxon>Nematoda</taxon>
        <taxon>Chromadorea</taxon>
        <taxon>Rhabditida</taxon>
        <taxon>Tylenchina</taxon>
        <taxon>Panagrolaimomorpha</taxon>
        <taxon>Strongyloidoidea</taxon>
        <taxon>Steinernematidae</taxon>
        <taxon>Steinernema</taxon>
    </lineage>
</organism>
<dbReference type="Proteomes" id="UP000298663">
    <property type="component" value="Unassembled WGS sequence"/>
</dbReference>
<protein>
    <submittedName>
        <fullName evidence="1">Uncharacterized protein</fullName>
    </submittedName>
</protein>
<proteinExistence type="predicted"/>
<reference evidence="1 2" key="2">
    <citation type="journal article" date="2019" name="G3 (Bethesda)">
        <title>Hybrid Assembly of the Genome of the Entomopathogenic Nematode Steinernema carpocapsae Identifies the X-Chromosome.</title>
        <authorList>
            <person name="Serra L."/>
            <person name="Macchietto M."/>
            <person name="Macias-Munoz A."/>
            <person name="McGill C.J."/>
            <person name="Rodriguez I.M."/>
            <person name="Rodriguez B."/>
            <person name="Murad R."/>
            <person name="Mortazavi A."/>
        </authorList>
    </citation>
    <scope>NUCLEOTIDE SEQUENCE [LARGE SCALE GENOMIC DNA]</scope>
    <source>
        <strain evidence="1 2">ALL</strain>
    </source>
</reference>
<keyword evidence="2" id="KW-1185">Reference proteome</keyword>
<evidence type="ECO:0000313" key="2">
    <source>
        <dbReference type="Proteomes" id="UP000298663"/>
    </source>
</evidence>
<reference evidence="1 2" key="1">
    <citation type="journal article" date="2015" name="Genome Biol.">
        <title>Comparative genomics of Steinernema reveals deeply conserved gene regulatory networks.</title>
        <authorList>
            <person name="Dillman A.R."/>
            <person name="Macchietto M."/>
            <person name="Porter C.F."/>
            <person name="Rogers A."/>
            <person name="Williams B."/>
            <person name="Antoshechkin I."/>
            <person name="Lee M.M."/>
            <person name="Goodwin Z."/>
            <person name="Lu X."/>
            <person name="Lewis E.E."/>
            <person name="Goodrich-Blair H."/>
            <person name="Stock S.P."/>
            <person name="Adams B.J."/>
            <person name="Sternberg P.W."/>
            <person name="Mortazavi A."/>
        </authorList>
    </citation>
    <scope>NUCLEOTIDE SEQUENCE [LARGE SCALE GENOMIC DNA]</scope>
    <source>
        <strain evidence="1 2">ALL</strain>
    </source>
</reference>
<evidence type="ECO:0000313" key="1">
    <source>
        <dbReference type="EMBL" id="TMS36554.1"/>
    </source>
</evidence>
<dbReference type="EMBL" id="AZBU02000001">
    <property type="protein sequence ID" value="TMS36554.1"/>
    <property type="molecule type" value="Genomic_DNA"/>
</dbReference>
<name>A0A4U8UUF7_STECR</name>
<sequence>MLIYWYYYNTKILLPVSGRRLVYRFGPNAQGWRNGGVVVLDRRGSQAVSDYRNHNLAVTHPLLSQAGDNYLHCPEFCIGYDDDGKKEFDKDDEL</sequence>
<comment type="caution">
    <text evidence="1">The sequence shown here is derived from an EMBL/GenBank/DDBJ whole genome shotgun (WGS) entry which is preliminary data.</text>
</comment>
<accession>A0A4U8UUF7</accession>
<dbReference type="InterPro" id="IPR036390">
    <property type="entry name" value="WH_DNA-bd_sf"/>
</dbReference>
<dbReference type="AlphaFoldDB" id="A0A4U8UUF7"/>
<gene>
    <name evidence="1" type="ORF">L596_003693</name>
</gene>
<dbReference type="SUPFAM" id="SSF46785">
    <property type="entry name" value="Winged helix' DNA-binding domain"/>
    <property type="match status" value="1"/>
</dbReference>
<dbReference type="OrthoDB" id="5840061at2759"/>